<sequence length="280" mass="31085">MAAEPTEPGAHYVMKSEEEVSRLSNQHEIIKDAMGGLILANIDLSTRPLRVLDSATADGTWIRDFASGYALVQHEIHGADIDPTNFPANPPAGTIYRVQDIKKSWPEDWKGTFDLVHQRLALVGAGPAQKEAVLNLAALVKPNGWIQLMEAENVFVDDQGPAMYDFVRLMKDMFIIMGAKIDLTRQIPGWLEEAGFTDIQDRLIDMKIGATNPNPRLAKQGVYSTAISATALSRFGKSLPPEKISLSQEKLDTLVTDLRTELFERGAVYPMRVVWARKKV</sequence>
<dbReference type="OrthoDB" id="184880at2759"/>
<dbReference type="CDD" id="cd02440">
    <property type="entry name" value="AdoMet_MTases"/>
    <property type="match status" value="1"/>
</dbReference>
<protein>
    <submittedName>
        <fullName evidence="1">S-adenosyl-L-methionine-dependent methyltransferase</fullName>
    </submittedName>
</protein>
<keyword evidence="1" id="KW-0808">Transferase</keyword>
<dbReference type="Gene3D" id="3.40.50.150">
    <property type="entry name" value="Vaccinia Virus protein VP39"/>
    <property type="match status" value="1"/>
</dbReference>
<evidence type="ECO:0000313" key="1">
    <source>
        <dbReference type="EMBL" id="OCL14894.1"/>
    </source>
</evidence>
<keyword evidence="1" id="KW-0489">Methyltransferase</keyword>
<gene>
    <name evidence="1" type="ORF">AOQ84DRAFT_229146</name>
</gene>
<dbReference type="SUPFAM" id="SSF53335">
    <property type="entry name" value="S-adenosyl-L-methionine-dependent methyltransferases"/>
    <property type="match status" value="1"/>
</dbReference>
<accession>A0A8E2JYX6</accession>
<keyword evidence="2" id="KW-1185">Reference proteome</keyword>
<dbReference type="EMBL" id="KV748512">
    <property type="protein sequence ID" value="OCL14894.1"/>
    <property type="molecule type" value="Genomic_DNA"/>
</dbReference>
<dbReference type="InterPro" id="IPR029063">
    <property type="entry name" value="SAM-dependent_MTases_sf"/>
</dbReference>
<dbReference type="AlphaFoldDB" id="A0A8E2JYX6"/>
<proteinExistence type="predicted"/>
<organism evidence="1 2">
    <name type="scientific">Glonium stellatum</name>
    <dbReference type="NCBI Taxonomy" id="574774"/>
    <lineage>
        <taxon>Eukaryota</taxon>
        <taxon>Fungi</taxon>
        <taxon>Dikarya</taxon>
        <taxon>Ascomycota</taxon>
        <taxon>Pezizomycotina</taxon>
        <taxon>Dothideomycetes</taxon>
        <taxon>Pleosporomycetidae</taxon>
        <taxon>Gloniales</taxon>
        <taxon>Gloniaceae</taxon>
        <taxon>Glonium</taxon>
    </lineage>
</organism>
<reference evidence="1 2" key="1">
    <citation type="journal article" date="2016" name="Nat. Commun.">
        <title>Ectomycorrhizal ecology is imprinted in the genome of the dominant symbiotic fungus Cenococcum geophilum.</title>
        <authorList>
            <consortium name="DOE Joint Genome Institute"/>
            <person name="Peter M."/>
            <person name="Kohler A."/>
            <person name="Ohm R.A."/>
            <person name="Kuo A."/>
            <person name="Krutzmann J."/>
            <person name="Morin E."/>
            <person name="Arend M."/>
            <person name="Barry K.W."/>
            <person name="Binder M."/>
            <person name="Choi C."/>
            <person name="Clum A."/>
            <person name="Copeland A."/>
            <person name="Grisel N."/>
            <person name="Haridas S."/>
            <person name="Kipfer T."/>
            <person name="LaButti K."/>
            <person name="Lindquist E."/>
            <person name="Lipzen A."/>
            <person name="Maire R."/>
            <person name="Meier B."/>
            <person name="Mihaltcheva S."/>
            <person name="Molinier V."/>
            <person name="Murat C."/>
            <person name="Poggeler S."/>
            <person name="Quandt C.A."/>
            <person name="Sperisen C."/>
            <person name="Tritt A."/>
            <person name="Tisserant E."/>
            <person name="Crous P.W."/>
            <person name="Henrissat B."/>
            <person name="Nehls U."/>
            <person name="Egli S."/>
            <person name="Spatafora J.W."/>
            <person name="Grigoriev I.V."/>
            <person name="Martin F.M."/>
        </authorList>
    </citation>
    <scope>NUCLEOTIDE SEQUENCE [LARGE SCALE GENOMIC DNA]</scope>
    <source>
        <strain evidence="1 2">CBS 207.34</strain>
    </source>
</reference>
<evidence type="ECO:0000313" key="2">
    <source>
        <dbReference type="Proteomes" id="UP000250140"/>
    </source>
</evidence>
<name>A0A8E2JYX6_9PEZI</name>
<dbReference type="GO" id="GO:0008168">
    <property type="term" value="F:methyltransferase activity"/>
    <property type="evidence" value="ECO:0007669"/>
    <property type="project" value="UniProtKB-KW"/>
</dbReference>
<dbReference type="Proteomes" id="UP000250140">
    <property type="component" value="Unassembled WGS sequence"/>
</dbReference>
<dbReference type="GO" id="GO:0032259">
    <property type="term" value="P:methylation"/>
    <property type="evidence" value="ECO:0007669"/>
    <property type="project" value="UniProtKB-KW"/>
</dbReference>